<dbReference type="EMBL" id="BLAY01000462">
    <property type="protein sequence ID" value="GET44629.1"/>
    <property type="molecule type" value="Genomic_DNA"/>
</dbReference>
<dbReference type="AlphaFoldDB" id="A0AAV3XPY0"/>
<dbReference type="Proteomes" id="UP001050975">
    <property type="component" value="Unassembled WGS sequence"/>
</dbReference>
<sequence length="81" mass="9976">MWLVVRYRYGCSPEVVAMFNHCCQAMQRAAQLCKEFPEDRFYPRWERNYHLRRSIDDITSDCSWRTKKRATRKLDKNSLRR</sequence>
<name>A0AAV3XPY0_9CYAN</name>
<accession>A0AAV3XPY0</accession>
<reference evidence="1" key="1">
    <citation type="submission" date="2019-10" db="EMBL/GenBank/DDBJ databases">
        <title>Draft genome sequece of Microseira wollei NIES-4236.</title>
        <authorList>
            <person name="Yamaguchi H."/>
            <person name="Suzuki S."/>
            <person name="Kawachi M."/>
        </authorList>
    </citation>
    <scope>NUCLEOTIDE SEQUENCE</scope>
    <source>
        <strain evidence="1">NIES-4236</strain>
    </source>
</reference>
<evidence type="ECO:0008006" key="3">
    <source>
        <dbReference type="Google" id="ProtNLM"/>
    </source>
</evidence>
<protein>
    <recommendedName>
        <fullName evidence="3">Transposase</fullName>
    </recommendedName>
</protein>
<comment type="caution">
    <text evidence="1">The sequence shown here is derived from an EMBL/GenBank/DDBJ whole genome shotgun (WGS) entry which is preliminary data.</text>
</comment>
<gene>
    <name evidence="1" type="ORF">MiSe_94600</name>
</gene>
<evidence type="ECO:0000313" key="2">
    <source>
        <dbReference type="Proteomes" id="UP001050975"/>
    </source>
</evidence>
<proteinExistence type="predicted"/>
<evidence type="ECO:0000313" key="1">
    <source>
        <dbReference type="EMBL" id="GET44629.1"/>
    </source>
</evidence>
<organism evidence="1 2">
    <name type="scientific">Microseira wollei NIES-4236</name>
    <dbReference type="NCBI Taxonomy" id="2530354"/>
    <lineage>
        <taxon>Bacteria</taxon>
        <taxon>Bacillati</taxon>
        <taxon>Cyanobacteriota</taxon>
        <taxon>Cyanophyceae</taxon>
        <taxon>Oscillatoriophycideae</taxon>
        <taxon>Aerosakkonematales</taxon>
        <taxon>Aerosakkonemataceae</taxon>
        <taxon>Microseira</taxon>
    </lineage>
</organism>
<keyword evidence="2" id="KW-1185">Reference proteome</keyword>